<dbReference type="Proteomes" id="UP000504604">
    <property type="component" value="Linkage group LG15"/>
</dbReference>
<proteinExistence type="inferred from homology"/>
<evidence type="ECO:0000256" key="3">
    <source>
        <dbReference type="ARBA" id="ARBA00022676"/>
    </source>
</evidence>
<evidence type="ECO:0000256" key="5">
    <source>
        <dbReference type="ARBA" id="ARBA00022692"/>
    </source>
</evidence>
<evidence type="ECO:0000256" key="10">
    <source>
        <dbReference type="ARBA" id="ARBA00023180"/>
    </source>
</evidence>
<dbReference type="PANTHER" id="PTHR31311:SF17">
    <property type="entry name" value="GALACTOSYL TRANSFERASE GMA12_MNN10 FAMILY PROTEIN"/>
    <property type="match status" value="1"/>
</dbReference>
<dbReference type="InterPro" id="IPR008630">
    <property type="entry name" value="Glyco_trans_34"/>
</dbReference>
<keyword evidence="12" id="KW-1185">Reference proteome</keyword>
<accession>A0A8M8VFL7</accession>
<sequence>MPKTSTSSRHRSLCVTAAVTALLFCALWAFSDPLPSFSTLLSNPNIKECLQGGRALDMNQEPLHKTFYDDPNIQYTIDKPVIGWDEKRSEWLKHYTTTMFSRNRVLVVTGSQPSPCKNPSGDHLLLRCFKNKVDYSRIHGYDIFYNNALLDPEMRSFWAKIPIIRAAMMAHPEAEWIFWVDSDAIFTDMEFKIPLERYKDHNLVVHGWPNMIYEKKSWVAVNAGVFLIRNCQWSMDFLDVWASMGPKSPDYRKWGQILISTFKDKLFPESDDQSALIYLLLKERRKWGDMIYVENEYSLHGYWLEIVKKFARIAKKYVEIEKRVPRLRRRHAEAVRESYAAELERHLAGGGERQDSGWRRPFITHFTGCQPCSGEHNPAYEGDSCWVGMERALNFADNQVLRCWNIWPMTQLGRPISPTHKDPGPFGWPSPDPEPGPLDPTQVPLFM</sequence>
<dbReference type="OrthoDB" id="407658at2759"/>
<evidence type="ECO:0000256" key="1">
    <source>
        <dbReference type="ARBA" id="ARBA00004323"/>
    </source>
</evidence>
<evidence type="ECO:0000256" key="4">
    <source>
        <dbReference type="ARBA" id="ARBA00022679"/>
    </source>
</evidence>
<dbReference type="GO" id="GO:0000139">
    <property type="term" value="C:Golgi membrane"/>
    <property type="evidence" value="ECO:0007669"/>
    <property type="project" value="UniProtKB-SubCell"/>
</dbReference>
<name>A0A8M8VFL7_SESIN</name>
<evidence type="ECO:0000313" key="13">
    <source>
        <dbReference type="RefSeq" id="XP_020554979.1"/>
    </source>
</evidence>
<evidence type="ECO:0000256" key="8">
    <source>
        <dbReference type="ARBA" id="ARBA00023034"/>
    </source>
</evidence>
<dbReference type="GO" id="GO:0005768">
    <property type="term" value="C:endosome"/>
    <property type="evidence" value="ECO:0007669"/>
    <property type="project" value="TreeGrafter"/>
</dbReference>
<dbReference type="AlphaFoldDB" id="A0A8M8VFL7"/>
<evidence type="ECO:0000256" key="7">
    <source>
        <dbReference type="ARBA" id="ARBA00022989"/>
    </source>
</evidence>
<keyword evidence="6" id="KW-0735">Signal-anchor</keyword>
<evidence type="ECO:0000256" key="11">
    <source>
        <dbReference type="SAM" id="MobiDB-lite"/>
    </source>
</evidence>
<evidence type="ECO:0000256" key="9">
    <source>
        <dbReference type="ARBA" id="ARBA00023136"/>
    </source>
</evidence>
<gene>
    <name evidence="13" type="primary">LOC105177837</name>
</gene>
<keyword evidence="10" id="KW-0325">Glycoprotein</keyword>
<dbReference type="GeneID" id="105177837"/>
<feature type="compositionally biased region" description="Pro residues" evidence="11">
    <location>
        <begin position="426"/>
        <end position="438"/>
    </location>
</feature>
<keyword evidence="5" id="KW-0812">Transmembrane</keyword>
<evidence type="ECO:0000313" key="12">
    <source>
        <dbReference type="Proteomes" id="UP000504604"/>
    </source>
</evidence>
<keyword evidence="8" id="KW-0333">Golgi apparatus</keyword>
<dbReference type="PANTHER" id="PTHR31311">
    <property type="entry name" value="XYLOGLUCAN 6-XYLOSYLTRANSFERASE 5-RELATED-RELATED"/>
    <property type="match status" value="1"/>
</dbReference>
<dbReference type="GO" id="GO:0008378">
    <property type="term" value="F:galactosyltransferase activity"/>
    <property type="evidence" value="ECO:0007669"/>
    <property type="project" value="TreeGrafter"/>
</dbReference>
<keyword evidence="3" id="KW-0328">Glycosyltransferase</keyword>
<keyword evidence="9" id="KW-0472">Membrane</keyword>
<evidence type="ECO:0000256" key="6">
    <source>
        <dbReference type="ARBA" id="ARBA00022968"/>
    </source>
</evidence>
<organism evidence="12 13">
    <name type="scientific">Sesamum indicum</name>
    <name type="common">Oriental sesame</name>
    <name type="synonym">Sesamum orientale</name>
    <dbReference type="NCBI Taxonomy" id="4182"/>
    <lineage>
        <taxon>Eukaryota</taxon>
        <taxon>Viridiplantae</taxon>
        <taxon>Streptophyta</taxon>
        <taxon>Embryophyta</taxon>
        <taxon>Tracheophyta</taxon>
        <taxon>Spermatophyta</taxon>
        <taxon>Magnoliopsida</taxon>
        <taxon>eudicotyledons</taxon>
        <taxon>Gunneridae</taxon>
        <taxon>Pentapetalae</taxon>
        <taxon>asterids</taxon>
        <taxon>lamiids</taxon>
        <taxon>Lamiales</taxon>
        <taxon>Pedaliaceae</taxon>
        <taxon>Sesamum</taxon>
    </lineage>
</organism>
<dbReference type="InterPro" id="IPR029044">
    <property type="entry name" value="Nucleotide-diphossugar_trans"/>
</dbReference>
<dbReference type="Gene3D" id="3.90.550.10">
    <property type="entry name" value="Spore Coat Polysaccharide Biosynthesis Protein SpsA, Chain A"/>
    <property type="match status" value="1"/>
</dbReference>
<comment type="similarity">
    <text evidence="2">Belongs to the glycosyltransferase 34 family.</text>
</comment>
<keyword evidence="7" id="KW-1133">Transmembrane helix</keyword>
<dbReference type="RefSeq" id="XP_020554979.1">
    <property type="nucleotide sequence ID" value="XM_020699320.1"/>
</dbReference>
<dbReference type="FunFam" id="3.90.550.10:FF:000127">
    <property type="entry name" value="Probable glycosyltransferase 7"/>
    <property type="match status" value="1"/>
</dbReference>
<protein>
    <submittedName>
        <fullName evidence="13">Glycosyltransferase 6-like isoform X1</fullName>
    </submittedName>
</protein>
<keyword evidence="4" id="KW-0808">Transferase</keyword>
<reference evidence="13" key="1">
    <citation type="submission" date="2025-08" db="UniProtKB">
        <authorList>
            <consortium name="RefSeq"/>
        </authorList>
    </citation>
    <scope>IDENTIFICATION</scope>
</reference>
<evidence type="ECO:0000256" key="2">
    <source>
        <dbReference type="ARBA" id="ARBA00005664"/>
    </source>
</evidence>
<comment type="subcellular location">
    <subcellularLocation>
        <location evidence="1">Golgi apparatus membrane</location>
        <topology evidence="1">Single-pass type II membrane protein</topology>
    </subcellularLocation>
</comment>
<dbReference type="Pfam" id="PF05637">
    <property type="entry name" value="Glyco_transf_34"/>
    <property type="match status" value="1"/>
</dbReference>
<dbReference type="GO" id="GO:0005802">
    <property type="term" value="C:trans-Golgi network"/>
    <property type="evidence" value="ECO:0007669"/>
    <property type="project" value="TreeGrafter"/>
</dbReference>
<feature type="region of interest" description="Disordered" evidence="11">
    <location>
        <begin position="415"/>
        <end position="447"/>
    </location>
</feature>